<dbReference type="PROSITE" id="PS50975">
    <property type="entry name" value="ATP_GRASP"/>
    <property type="match status" value="1"/>
</dbReference>
<dbReference type="EMBL" id="CP070496">
    <property type="protein sequence ID" value="QSB04164.1"/>
    <property type="molecule type" value="Genomic_DNA"/>
</dbReference>
<dbReference type="RefSeq" id="WP_213170164.1">
    <property type="nucleotide sequence ID" value="NZ_CP070496.1"/>
</dbReference>
<dbReference type="GO" id="GO:0005737">
    <property type="term" value="C:cytoplasm"/>
    <property type="evidence" value="ECO:0007669"/>
    <property type="project" value="TreeGrafter"/>
</dbReference>
<evidence type="ECO:0000313" key="6">
    <source>
        <dbReference type="EMBL" id="QSB04164.1"/>
    </source>
</evidence>
<dbReference type="PANTHER" id="PTHR21621">
    <property type="entry name" value="RIBOSOMAL PROTEIN S6 MODIFICATION PROTEIN"/>
    <property type="match status" value="1"/>
</dbReference>
<sequence length="313" mass="33471">MNDVIVDVLLSVTKLRPEEKLLAAALRQQGKTVETILPADLGKVVNSGLTQSTGLKGSGSTPTTPPARMGLIRNLSHQQALQTARLLEYSGIPTLNRTSAIETCADKGLQSVLFACHGIPHPEARLAFGFDQVRYACADFGWPAVVKPVSGSWGRGVSRMVNEECLDAWVGGRESADAAGKLFPVLVQQYIEKPGHDLRVVVVGDNAIAAIARSSDDWRTNTTLGATVRACEITPAIRHLCKQVTDVLGPGFYGIDLIENHKTGELMVLEVNANPEFAKSSQVHGVDVAGRLASHIATVLDQQTTPAPILART</sequence>
<dbReference type="Gene3D" id="3.40.50.20">
    <property type="match status" value="1"/>
</dbReference>
<reference evidence="6" key="1">
    <citation type="submission" date="2021-02" db="EMBL/GenBank/DDBJ databases">
        <title>Natronoglycomyces albus gen. nov., sp. nov, a haloalkaliphilic actinobacterium from a soda solonchak soil.</title>
        <authorList>
            <person name="Sorokin D.Y."/>
            <person name="Khijniak T.V."/>
            <person name="Zakharycheva A.P."/>
            <person name="Boueva O.V."/>
            <person name="Ariskina E.V."/>
            <person name="Hahnke R.L."/>
            <person name="Bunk B."/>
            <person name="Sproer C."/>
            <person name="Schumann P."/>
            <person name="Evtushenko L.I."/>
            <person name="Kublanov I.V."/>
        </authorList>
    </citation>
    <scope>NUCLEOTIDE SEQUENCE</scope>
    <source>
        <strain evidence="6">DSM 106290</strain>
    </source>
</reference>
<dbReference type="SUPFAM" id="SSF56059">
    <property type="entry name" value="Glutathione synthetase ATP-binding domain-like"/>
    <property type="match status" value="1"/>
</dbReference>
<dbReference type="Gene3D" id="3.30.470.20">
    <property type="entry name" value="ATP-grasp fold, B domain"/>
    <property type="match status" value="1"/>
</dbReference>
<dbReference type="PANTHER" id="PTHR21621:SF2">
    <property type="entry name" value="COENZYME GAMMA-F420-2:ALPHA-L-GLUTAMATE LIGASE"/>
    <property type="match status" value="1"/>
</dbReference>
<organism evidence="6 7">
    <name type="scientific">Natronoglycomyces albus</name>
    <dbReference type="NCBI Taxonomy" id="2811108"/>
    <lineage>
        <taxon>Bacteria</taxon>
        <taxon>Bacillati</taxon>
        <taxon>Actinomycetota</taxon>
        <taxon>Actinomycetes</taxon>
        <taxon>Glycomycetales</taxon>
        <taxon>Glycomycetaceae</taxon>
        <taxon>Natronoglycomyces</taxon>
    </lineage>
</organism>
<name>A0A895XFR0_9ACTN</name>
<protein>
    <submittedName>
        <fullName evidence="6">RimK family alpha-L-glutamate ligase</fullName>
    </submittedName>
</protein>
<proteinExistence type="predicted"/>
<dbReference type="InterPro" id="IPR004666">
    <property type="entry name" value="Rp_bS6_RimK/Lys_biosynth_LsyX"/>
</dbReference>
<keyword evidence="2 4" id="KW-0547">Nucleotide-binding</keyword>
<dbReference type="InterPro" id="IPR011761">
    <property type="entry name" value="ATP-grasp"/>
</dbReference>
<evidence type="ECO:0000259" key="5">
    <source>
        <dbReference type="PROSITE" id="PS50975"/>
    </source>
</evidence>
<dbReference type="KEGG" id="nav:JQS30_10100"/>
<dbReference type="GO" id="GO:0046872">
    <property type="term" value="F:metal ion binding"/>
    <property type="evidence" value="ECO:0007669"/>
    <property type="project" value="UniProtKB-KW"/>
</dbReference>
<dbReference type="Gene3D" id="3.30.1490.20">
    <property type="entry name" value="ATP-grasp fold, A domain"/>
    <property type="match status" value="1"/>
</dbReference>
<keyword evidence="1" id="KW-0479">Metal-binding</keyword>
<evidence type="ECO:0000256" key="4">
    <source>
        <dbReference type="PROSITE-ProRule" id="PRU00409"/>
    </source>
</evidence>
<accession>A0A895XFR0</accession>
<dbReference type="NCBIfam" id="TIGR00768">
    <property type="entry name" value="rimK_fam"/>
    <property type="match status" value="1"/>
</dbReference>
<evidence type="ECO:0000256" key="3">
    <source>
        <dbReference type="ARBA" id="ARBA00022840"/>
    </source>
</evidence>
<evidence type="ECO:0000256" key="1">
    <source>
        <dbReference type="ARBA" id="ARBA00022723"/>
    </source>
</evidence>
<evidence type="ECO:0000256" key="2">
    <source>
        <dbReference type="ARBA" id="ARBA00022741"/>
    </source>
</evidence>
<dbReference type="InterPro" id="IPR013651">
    <property type="entry name" value="ATP-grasp_RimK-type"/>
</dbReference>
<dbReference type="GO" id="GO:0043774">
    <property type="term" value="F:coenzyme F420-2 alpha-glutamyl ligase activity"/>
    <property type="evidence" value="ECO:0007669"/>
    <property type="project" value="TreeGrafter"/>
</dbReference>
<keyword evidence="3 4" id="KW-0067">ATP-binding</keyword>
<dbReference type="Pfam" id="PF08443">
    <property type="entry name" value="RimK"/>
    <property type="match status" value="1"/>
</dbReference>
<dbReference type="Proteomes" id="UP000662939">
    <property type="component" value="Chromosome"/>
</dbReference>
<dbReference type="InterPro" id="IPR013815">
    <property type="entry name" value="ATP_grasp_subdomain_1"/>
</dbReference>
<feature type="domain" description="ATP-grasp" evidence="5">
    <location>
        <begin position="111"/>
        <end position="297"/>
    </location>
</feature>
<dbReference type="InterPro" id="IPR016185">
    <property type="entry name" value="PreATP-grasp_dom_sf"/>
</dbReference>
<keyword evidence="7" id="KW-1185">Reference proteome</keyword>
<gene>
    <name evidence="6" type="ORF">JQS30_10100</name>
</gene>
<dbReference type="AlphaFoldDB" id="A0A895XFR0"/>
<dbReference type="GO" id="GO:0005524">
    <property type="term" value="F:ATP binding"/>
    <property type="evidence" value="ECO:0007669"/>
    <property type="project" value="UniProtKB-UniRule"/>
</dbReference>
<dbReference type="SUPFAM" id="SSF52440">
    <property type="entry name" value="PreATP-grasp domain"/>
    <property type="match status" value="1"/>
</dbReference>
<evidence type="ECO:0000313" key="7">
    <source>
        <dbReference type="Proteomes" id="UP000662939"/>
    </source>
</evidence>
<keyword evidence="6" id="KW-0436">Ligase</keyword>